<dbReference type="NCBIfam" id="TIGR00254">
    <property type="entry name" value="GGDEF"/>
    <property type="match status" value="1"/>
</dbReference>
<dbReference type="InterPro" id="IPR013655">
    <property type="entry name" value="PAS_fold_3"/>
</dbReference>
<dbReference type="PROSITE" id="PS50113">
    <property type="entry name" value="PAC"/>
    <property type="match status" value="3"/>
</dbReference>
<dbReference type="Proteomes" id="UP000272560">
    <property type="component" value="Unassembled WGS sequence"/>
</dbReference>
<feature type="domain" description="PAC" evidence="2">
    <location>
        <begin position="225"/>
        <end position="277"/>
    </location>
</feature>
<dbReference type="CDD" id="cd01949">
    <property type="entry name" value="GGDEF"/>
    <property type="match status" value="1"/>
</dbReference>
<dbReference type="InterPro" id="IPR035965">
    <property type="entry name" value="PAS-like_dom_sf"/>
</dbReference>
<dbReference type="SMART" id="SM00267">
    <property type="entry name" value="GGDEF"/>
    <property type="match status" value="1"/>
</dbReference>
<dbReference type="SMART" id="SM00086">
    <property type="entry name" value="PAC"/>
    <property type="match status" value="3"/>
</dbReference>
<name>A0A3A5MEE1_9MICC</name>
<dbReference type="Pfam" id="PF13426">
    <property type="entry name" value="PAS_9"/>
    <property type="match status" value="1"/>
</dbReference>
<dbReference type="InterPro" id="IPR001633">
    <property type="entry name" value="EAL_dom"/>
</dbReference>
<evidence type="ECO:0000259" key="3">
    <source>
        <dbReference type="PROSITE" id="PS50883"/>
    </source>
</evidence>
<keyword evidence="6" id="KW-1185">Reference proteome</keyword>
<dbReference type="Pfam" id="PF00990">
    <property type="entry name" value="GGDEF"/>
    <property type="match status" value="1"/>
</dbReference>
<organism evidence="5 6">
    <name type="scientific">Arthrobacter cheniae</name>
    <dbReference type="NCBI Taxonomy" id="1258888"/>
    <lineage>
        <taxon>Bacteria</taxon>
        <taxon>Bacillati</taxon>
        <taxon>Actinomycetota</taxon>
        <taxon>Actinomycetes</taxon>
        <taxon>Micrococcales</taxon>
        <taxon>Micrococcaceae</taxon>
        <taxon>Arthrobacter</taxon>
    </lineage>
</organism>
<feature type="domain" description="PAS" evidence="1">
    <location>
        <begin position="278"/>
        <end position="333"/>
    </location>
</feature>
<feature type="domain" description="PAC" evidence="2">
    <location>
        <begin position="103"/>
        <end position="157"/>
    </location>
</feature>
<comment type="caution">
    <text evidence="5">The sequence shown here is derived from an EMBL/GenBank/DDBJ whole genome shotgun (WGS) entry which is preliminary data.</text>
</comment>
<dbReference type="InterPro" id="IPR029787">
    <property type="entry name" value="Nucleotide_cyclase"/>
</dbReference>
<protein>
    <submittedName>
        <fullName evidence="5">EAL domain-containing protein</fullName>
    </submittedName>
</protein>
<evidence type="ECO:0000313" key="6">
    <source>
        <dbReference type="Proteomes" id="UP000272560"/>
    </source>
</evidence>
<dbReference type="InterPro" id="IPR001610">
    <property type="entry name" value="PAC"/>
</dbReference>
<dbReference type="Gene3D" id="3.30.70.270">
    <property type="match status" value="1"/>
</dbReference>
<dbReference type="PANTHER" id="PTHR44757:SF2">
    <property type="entry name" value="BIOFILM ARCHITECTURE MAINTENANCE PROTEIN MBAA"/>
    <property type="match status" value="1"/>
</dbReference>
<dbReference type="SUPFAM" id="SSF55785">
    <property type="entry name" value="PYP-like sensor domain (PAS domain)"/>
    <property type="match status" value="3"/>
</dbReference>
<sequence>MVDTGTNGSAITPQELSDGGVLDRHALFESVVTHAGDVVLVTGAEPIDAASGGPKVVYVNPAFTRMTGYEAHEILGRTPRILQSPATDRRELDRLRAALLAWRPIEVELLNVRKDGSEFWAQISITPVADRAGHFTHWIAIQREITERKRRELGIKTMLDSTSDLLLVLDDGRVTAASTASRAILGYEPEQVQGRSFEDLVHPGDPAPTRAILAGAAVPHLGTRAPVTVRVKHRDGTWRWLELQASQLTKDEDGLTGVVVACADVTDRVRVEEELEVTNGRFRSAFDDAPIGMAITSLTGQFLQVNNALCDLLGRTPSMMLAHSVQDVTHPDDVLHSERQRRALTRGAQDTHQHETRFLHSDGTVVGILHSSSVVRDAQGTPTLLIDHVEDITDRQNLEARLQHQALHDTLTGLPNRALFMDRLERALASEDGSGSARVAVLFCDIDRFKTINDTFGHHVGDLVLTSIAQRIQSVLRPTDTAARLGGDELTVLCTSSSAAKAQDTADRIRAALAEPVTINEAQIPVTLSMGIALSAPGRSTAEQLLRDSDDAMYAAKGSGRNRYTLHDEAHSESIRRRLQLKAALPDAILQGELSLHYQPQIDLNTEEQVGSEALVRWHHPTLGILMPGEFIELAEEAGLMRHLGRWVLGEVMRRVALTGRRGVGARGVIWMNTSASELDDPDFAVGVEKALSQHGVPGSALGFEITESVLMTNLGRARGNLALLRSLGVQLAIDDFGTGYSSLSYIGQFPVDTIKIDSSFIAGLDSPARRRESFAVITAVISLAHSLGLTVVAEGIETQTQSMILHGLGCDQGQGYFFGKPRASGT</sequence>
<dbReference type="Gene3D" id="3.30.450.20">
    <property type="entry name" value="PAS domain"/>
    <property type="match status" value="3"/>
</dbReference>
<dbReference type="InterPro" id="IPR043128">
    <property type="entry name" value="Rev_trsase/Diguanyl_cyclase"/>
</dbReference>
<feature type="domain" description="PAS" evidence="1">
    <location>
        <begin position="53"/>
        <end position="78"/>
    </location>
</feature>
<dbReference type="CDD" id="cd00130">
    <property type="entry name" value="PAS"/>
    <property type="match status" value="3"/>
</dbReference>
<dbReference type="InterPro" id="IPR000014">
    <property type="entry name" value="PAS"/>
</dbReference>
<reference evidence="5 6" key="1">
    <citation type="submission" date="2018-09" db="EMBL/GenBank/DDBJ databases">
        <title>Novel species of Arthrobacter.</title>
        <authorList>
            <person name="Liu Q."/>
            <person name="Xin Y.-H."/>
        </authorList>
    </citation>
    <scope>NUCLEOTIDE SEQUENCE [LARGE SCALE GENOMIC DNA]</scope>
    <source>
        <strain evidence="5 6">Hz2</strain>
    </source>
</reference>
<dbReference type="EMBL" id="QZVT01000004">
    <property type="protein sequence ID" value="RJT80008.1"/>
    <property type="molecule type" value="Genomic_DNA"/>
</dbReference>
<dbReference type="InterPro" id="IPR052155">
    <property type="entry name" value="Biofilm_reg_signaling"/>
</dbReference>
<accession>A0A3A5MEE1</accession>
<dbReference type="InterPro" id="IPR013656">
    <property type="entry name" value="PAS_4"/>
</dbReference>
<dbReference type="PROSITE" id="PS50112">
    <property type="entry name" value="PAS"/>
    <property type="match status" value="3"/>
</dbReference>
<evidence type="ECO:0000259" key="1">
    <source>
        <dbReference type="PROSITE" id="PS50112"/>
    </source>
</evidence>
<dbReference type="SUPFAM" id="SSF55073">
    <property type="entry name" value="Nucleotide cyclase"/>
    <property type="match status" value="1"/>
</dbReference>
<dbReference type="InterPro" id="IPR035919">
    <property type="entry name" value="EAL_sf"/>
</dbReference>
<dbReference type="PROSITE" id="PS50887">
    <property type="entry name" value="GGDEF"/>
    <property type="match status" value="1"/>
</dbReference>
<dbReference type="Pfam" id="PF08447">
    <property type="entry name" value="PAS_3"/>
    <property type="match status" value="1"/>
</dbReference>
<dbReference type="InterPro" id="IPR000700">
    <property type="entry name" value="PAS-assoc_C"/>
</dbReference>
<evidence type="ECO:0000313" key="5">
    <source>
        <dbReference type="EMBL" id="RJT80008.1"/>
    </source>
</evidence>
<dbReference type="RefSeq" id="WP_120148655.1">
    <property type="nucleotide sequence ID" value="NZ_QZVT01000004.1"/>
</dbReference>
<dbReference type="OrthoDB" id="23692at2"/>
<evidence type="ECO:0000259" key="2">
    <source>
        <dbReference type="PROSITE" id="PS50113"/>
    </source>
</evidence>
<dbReference type="Pfam" id="PF00563">
    <property type="entry name" value="EAL"/>
    <property type="match status" value="1"/>
</dbReference>
<dbReference type="SMART" id="SM00091">
    <property type="entry name" value="PAS"/>
    <property type="match status" value="3"/>
</dbReference>
<dbReference type="NCBIfam" id="TIGR00229">
    <property type="entry name" value="sensory_box"/>
    <property type="match status" value="3"/>
</dbReference>
<dbReference type="InterPro" id="IPR000160">
    <property type="entry name" value="GGDEF_dom"/>
</dbReference>
<evidence type="ECO:0000259" key="4">
    <source>
        <dbReference type="PROSITE" id="PS50887"/>
    </source>
</evidence>
<dbReference type="PROSITE" id="PS50883">
    <property type="entry name" value="EAL"/>
    <property type="match status" value="1"/>
</dbReference>
<dbReference type="Gene3D" id="3.20.20.450">
    <property type="entry name" value="EAL domain"/>
    <property type="match status" value="1"/>
</dbReference>
<dbReference type="Pfam" id="PF08448">
    <property type="entry name" value="PAS_4"/>
    <property type="match status" value="1"/>
</dbReference>
<dbReference type="FunFam" id="3.30.70.270:FF:000001">
    <property type="entry name" value="Diguanylate cyclase domain protein"/>
    <property type="match status" value="1"/>
</dbReference>
<proteinExistence type="predicted"/>
<feature type="domain" description="PAC" evidence="2">
    <location>
        <begin position="352"/>
        <end position="404"/>
    </location>
</feature>
<dbReference type="SUPFAM" id="SSF141868">
    <property type="entry name" value="EAL domain-like"/>
    <property type="match status" value="1"/>
</dbReference>
<dbReference type="PANTHER" id="PTHR44757">
    <property type="entry name" value="DIGUANYLATE CYCLASE DGCP"/>
    <property type="match status" value="1"/>
</dbReference>
<feature type="domain" description="EAL" evidence="3">
    <location>
        <begin position="578"/>
        <end position="827"/>
    </location>
</feature>
<dbReference type="AlphaFoldDB" id="A0A3A5MEE1"/>
<gene>
    <name evidence="5" type="ORF">D6T63_08995</name>
</gene>
<dbReference type="SMART" id="SM00052">
    <property type="entry name" value="EAL"/>
    <property type="match status" value="1"/>
</dbReference>
<dbReference type="CDD" id="cd01948">
    <property type="entry name" value="EAL"/>
    <property type="match status" value="1"/>
</dbReference>
<feature type="domain" description="PAS" evidence="1">
    <location>
        <begin position="151"/>
        <end position="205"/>
    </location>
</feature>
<feature type="domain" description="GGDEF" evidence="4">
    <location>
        <begin position="437"/>
        <end position="569"/>
    </location>
</feature>